<feature type="region of interest" description="Disordered" evidence="1">
    <location>
        <begin position="1"/>
        <end position="45"/>
    </location>
</feature>
<organism evidence="2 3">
    <name type="scientific">Lentzea miocenica</name>
    <dbReference type="NCBI Taxonomy" id="3095431"/>
    <lineage>
        <taxon>Bacteria</taxon>
        <taxon>Bacillati</taxon>
        <taxon>Actinomycetota</taxon>
        <taxon>Actinomycetes</taxon>
        <taxon>Pseudonocardiales</taxon>
        <taxon>Pseudonocardiaceae</taxon>
        <taxon>Lentzea</taxon>
    </lineage>
</organism>
<comment type="caution">
    <text evidence="2">The sequence shown here is derived from an EMBL/GenBank/DDBJ whole genome shotgun (WGS) entry which is preliminary data.</text>
</comment>
<dbReference type="Proteomes" id="UP001285521">
    <property type="component" value="Unassembled WGS sequence"/>
</dbReference>
<accession>A0ABU4TD91</accession>
<reference evidence="2 3" key="2">
    <citation type="submission" date="2023-11" db="EMBL/GenBank/DDBJ databases">
        <authorList>
            <person name="Lara A.C."/>
            <person name="Chronakova A."/>
        </authorList>
    </citation>
    <scope>NUCLEOTIDE SEQUENCE [LARGE SCALE GENOMIC DNA]</scope>
    <source>
        <strain evidence="2 3">BCCO 10_0856</strain>
    </source>
</reference>
<keyword evidence="3" id="KW-1185">Reference proteome</keyword>
<protein>
    <submittedName>
        <fullName evidence="2">Uncharacterized protein</fullName>
    </submittedName>
</protein>
<proteinExistence type="predicted"/>
<dbReference type="EMBL" id="JAXAVW010000039">
    <property type="protein sequence ID" value="MDX8035847.1"/>
    <property type="molecule type" value="Genomic_DNA"/>
</dbReference>
<evidence type="ECO:0000256" key="1">
    <source>
        <dbReference type="SAM" id="MobiDB-lite"/>
    </source>
</evidence>
<dbReference type="RefSeq" id="WP_319970864.1">
    <property type="nucleotide sequence ID" value="NZ_JAXAVW010000039.1"/>
</dbReference>
<name>A0ABU4TD91_9PSEU</name>
<evidence type="ECO:0000313" key="3">
    <source>
        <dbReference type="Proteomes" id="UP001285521"/>
    </source>
</evidence>
<evidence type="ECO:0000313" key="2">
    <source>
        <dbReference type="EMBL" id="MDX8035847.1"/>
    </source>
</evidence>
<gene>
    <name evidence="2" type="ORF">SK803_37095</name>
</gene>
<sequence>MFAGETSATVAAMQTAPHGFGGVGMSQRRGVGGRTRKIRSATRSGRACAVIEEGRL</sequence>
<reference evidence="2 3" key="1">
    <citation type="submission" date="2023-11" db="EMBL/GenBank/DDBJ databases">
        <title>Lentzea sokolovensis, sp. nov., Lentzea kristufkii, sp. nov., and Lentzea miocenensis, sp. nov., rare actinobacteria from Sokolov Coal Basin, Miocene lacustrine sediment, Czech Republic.</title>
        <authorList>
            <person name="Lara A."/>
            <person name="Kotroba L."/>
            <person name="Nouioui I."/>
            <person name="Neumann-Schaal M."/>
            <person name="Mast Y."/>
            <person name="Chronakova A."/>
        </authorList>
    </citation>
    <scope>NUCLEOTIDE SEQUENCE [LARGE SCALE GENOMIC DNA]</scope>
    <source>
        <strain evidence="2 3">BCCO 10_0856</strain>
    </source>
</reference>